<dbReference type="InterPro" id="IPR005821">
    <property type="entry name" value="Ion_trans_dom"/>
</dbReference>
<evidence type="ECO:0000256" key="7">
    <source>
        <dbReference type="ARBA" id="ARBA00023065"/>
    </source>
</evidence>
<dbReference type="InterPro" id="IPR036770">
    <property type="entry name" value="Ankyrin_rpt-contain_sf"/>
</dbReference>
<dbReference type="Pfam" id="PF00520">
    <property type="entry name" value="Ion_trans"/>
    <property type="match status" value="1"/>
</dbReference>
<evidence type="ECO:0000259" key="13">
    <source>
        <dbReference type="SMART" id="SM01420"/>
    </source>
</evidence>
<comment type="subcellular location">
    <subcellularLocation>
        <location evidence="1">Membrane</location>
        <topology evidence="1">Multi-pass membrane protein</topology>
    </subcellularLocation>
</comment>
<evidence type="ECO:0000256" key="4">
    <source>
        <dbReference type="ARBA" id="ARBA00022737"/>
    </source>
</evidence>
<dbReference type="PANTHER" id="PTHR10117:SF54">
    <property type="entry name" value="TRANSIENT RECEPTOR POTENTIAL-GAMMA PROTEIN"/>
    <property type="match status" value="1"/>
</dbReference>
<evidence type="ECO:0000256" key="2">
    <source>
        <dbReference type="ARBA" id="ARBA00022448"/>
    </source>
</evidence>
<dbReference type="GO" id="GO:0051480">
    <property type="term" value="P:regulation of cytosolic calcium ion concentration"/>
    <property type="evidence" value="ECO:0007669"/>
    <property type="project" value="TreeGrafter"/>
</dbReference>
<keyword evidence="6 10" id="KW-0040">ANK repeat</keyword>
<protein>
    <recommendedName>
        <fullName evidence="13">Transient receptor ion channel domain-containing protein</fullName>
    </recommendedName>
</protein>
<evidence type="ECO:0000256" key="10">
    <source>
        <dbReference type="PROSITE-ProRule" id="PRU00023"/>
    </source>
</evidence>
<dbReference type="Gene3D" id="1.25.40.20">
    <property type="entry name" value="Ankyrin repeat-containing domain"/>
    <property type="match status" value="1"/>
</dbReference>
<feature type="transmembrane region" description="Helical" evidence="12">
    <location>
        <begin position="468"/>
        <end position="485"/>
    </location>
</feature>
<dbReference type="SUPFAM" id="SSF48403">
    <property type="entry name" value="Ankyrin repeat"/>
    <property type="match status" value="1"/>
</dbReference>
<reference evidence="14 15" key="1">
    <citation type="submission" date="2024-04" db="EMBL/GenBank/DDBJ databases">
        <authorList>
            <consortium name="Genoscope - CEA"/>
            <person name="William W."/>
        </authorList>
    </citation>
    <scope>NUCLEOTIDE SEQUENCE [LARGE SCALE GENOMIC DNA]</scope>
</reference>
<accession>A0AAV2HA44</accession>
<dbReference type="PANTHER" id="PTHR10117">
    <property type="entry name" value="TRANSIENT RECEPTOR POTENTIAL CHANNEL"/>
    <property type="match status" value="1"/>
</dbReference>
<dbReference type="InterPro" id="IPR002153">
    <property type="entry name" value="TRPC_channel"/>
</dbReference>
<dbReference type="PROSITE" id="PS50297">
    <property type="entry name" value="ANK_REP_REGION"/>
    <property type="match status" value="1"/>
</dbReference>
<keyword evidence="4" id="KW-0677">Repeat</keyword>
<gene>
    <name evidence="14" type="ORF">GSLYS_00004769001</name>
</gene>
<evidence type="ECO:0000313" key="14">
    <source>
        <dbReference type="EMBL" id="CAL1530644.1"/>
    </source>
</evidence>
<dbReference type="PRINTS" id="PR01097">
    <property type="entry name" value="TRNSRECEPTRP"/>
</dbReference>
<evidence type="ECO:0000256" key="11">
    <source>
        <dbReference type="SAM" id="MobiDB-lite"/>
    </source>
</evidence>
<dbReference type="PROSITE" id="PS50088">
    <property type="entry name" value="ANK_REPEAT"/>
    <property type="match status" value="1"/>
</dbReference>
<comment type="caution">
    <text evidence="14">The sequence shown here is derived from an EMBL/GenBank/DDBJ whole genome shotgun (WGS) entry which is preliminary data.</text>
</comment>
<dbReference type="Pfam" id="PF00023">
    <property type="entry name" value="Ank"/>
    <property type="match status" value="1"/>
</dbReference>
<keyword evidence="5 12" id="KW-1133">Transmembrane helix</keyword>
<feature type="transmembrane region" description="Helical" evidence="12">
    <location>
        <begin position="662"/>
        <end position="681"/>
    </location>
</feature>
<feature type="domain" description="Transient receptor ion channel" evidence="13">
    <location>
        <begin position="180"/>
        <end position="242"/>
    </location>
</feature>
<keyword evidence="8 12" id="KW-0472">Membrane</keyword>
<feature type="repeat" description="ANK" evidence="10">
    <location>
        <begin position="64"/>
        <end position="96"/>
    </location>
</feature>
<feature type="non-terminal residue" evidence="14">
    <location>
        <position position="915"/>
    </location>
</feature>
<dbReference type="AlphaFoldDB" id="A0AAV2HA44"/>
<dbReference type="GO" id="GO:0034703">
    <property type="term" value="C:cation channel complex"/>
    <property type="evidence" value="ECO:0007669"/>
    <property type="project" value="TreeGrafter"/>
</dbReference>
<dbReference type="Pfam" id="PF12796">
    <property type="entry name" value="Ank_2"/>
    <property type="match status" value="1"/>
</dbReference>
<organism evidence="14 15">
    <name type="scientific">Lymnaea stagnalis</name>
    <name type="common">Great pond snail</name>
    <name type="synonym">Helix stagnalis</name>
    <dbReference type="NCBI Taxonomy" id="6523"/>
    <lineage>
        <taxon>Eukaryota</taxon>
        <taxon>Metazoa</taxon>
        <taxon>Spiralia</taxon>
        <taxon>Lophotrochozoa</taxon>
        <taxon>Mollusca</taxon>
        <taxon>Gastropoda</taxon>
        <taxon>Heterobranchia</taxon>
        <taxon>Euthyneura</taxon>
        <taxon>Panpulmonata</taxon>
        <taxon>Hygrophila</taxon>
        <taxon>Lymnaeoidea</taxon>
        <taxon>Lymnaeidae</taxon>
        <taxon>Lymnaea</taxon>
    </lineage>
</organism>
<name>A0AAV2HA44_LYMST</name>
<dbReference type="GO" id="GO:0070679">
    <property type="term" value="F:inositol 1,4,5 trisphosphate binding"/>
    <property type="evidence" value="ECO:0007669"/>
    <property type="project" value="TreeGrafter"/>
</dbReference>
<sequence length="915" mass="105393">MTSAPRGPTGTPNRNYTHETSHVESLTSQIEEEFLHAVDFGDVTLVKDLLERYPNLNVDCTDALGRTPLRLAVKNEHKELVELLLCLSSADNMNEAVLQAIDSGATNIAEITLRHPRYLETSKRMRRMGDMEGFFKPERGSQFPSYVTPLILAAQKNQYVIVQLLLQRGESIIKPHKFGCACQECINKSKFDQLRSAKCRLDAFRGLSSEAYISLYSKDPFLTAFELAEELRKLATAEVFFKKEYTDLAEQLSNYVVKLLDRVWTHRELSAVLDKCGPPHEDMFESLARLKMAVELEEKLFVAHPNCQQRIDRCWYEGLEKLNLLNWPKRLAIILLFLLTYPLCVGYFLVSPTSKISKYLKVPCVKFVSHTLSFFVFLILIIVSCIEQIYMTSSANSLKSRHPSDAYDVYKDFRLKKHFAGCGEDFPLRTFDPTVSEIMILIWIIAMVVQECQELWAQGVKNHLSDKFNILDFMLLSVYIATYSLKYMCAQKWQESLDGLKYERNLTVRKMETYIYWLNADRVYWEPYDPTNFAEGLFAMANILSFSRIAYLLRANETLGPLQISLGRMIDDILKFFALAVIVIIAFIVALRNLYWYYSNRKNIELNPDLVQEPDAVAAYGDLLAIFRTVFWSIYGRGEDKAVSLGEYNNTLTEKIGETIDGMYHITMIILLLNILVAMMTRTFDKTAEDSDIEWKFARSVLYLEYITKGRVLPVPFNILEVCYMLINHLITRLREKKQEVVSDRQIHYDGGRRTAISNIASQRHLKNKKKTVNETPVDPTPTGEAVVARSRRFTQQPKSIKGLSLYQEVIQCIIQRFIYDIHREDETTVGTEEVKSCFERMRQEVLSQYKVKDESLNMALSAVQCVSWHIDLIGGNASEEFKVPGKELFSWFRGESQESKDSALSPDMMIYKSD</sequence>
<evidence type="ECO:0000256" key="1">
    <source>
        <dbReference type="ARBA" id="ARBA00004141"/>
    </source>
</evidence>
<proteinExistence type="predicted"/>
<feature type="region of interest" description="Disordered" evidence="11">
    <location>
        <begin position="1"/>
        <end position="21"/>
    </location>
</feature>
<evidence type="ECO:0000256" key="3">
    <source>
        <dbReference type="ARBA" id="ARBA00022692"/>
    </source>
</evidence>
<evidence type="ECO:0000256" key="12">
    <source>
        <dbReference type="SAM" id="Phobius"/>
    </source>
</evidence>
<keyword evidence="15" id="KW-1185">Reference proteome</keyword>
<feature type="transmembrane region" description="Helical" evidence="12">
    <location>
        <begin position="573"/>
        <end position="598"/>
    </location>
</feature>
<dbReference type="EMBL" id="CAXITT010000073">
    <property type="protein sequence ID" value="CAL1530644.1"/>
    <property type="molecule type" value="Genomic_DNA"/>
</dbReference>
<evidence type="ECO:0000313" key="15">
    <source>
        <dbReference type="Proteomes" id="UP001497497"/>
    </source>
</evidence>
<evidence type="ECO:0000256" key="9">
    <source>
        <dbReference type="ARBA" id="ARBA00023303"/>
    </source>
</evidence>
<dbReference type="InterPro" id="IPR013555">
    <property type="entry name" value="TRP_dom"/>
</dbReference>
<keyword evidence="2" id="KW-0813">Transport</keyword>
<feature type="transmembrane region" description="Helical" evidence="12">
    <location>
        <begin position="331"/>
        <end position="350"/>
    </location>
</feature>
<evidence type="ECO:0000256" key="5">
    <source>
        <dbReference type="ARBA" id="ARBA00022989"/>
    </source>
</evidence>
<keyword evidence="7" id="KW-0406">Ion transport</keyword>
<keyword evidence="3 12" id="KW-0812">Transmembrane</keyword>
<evidence type="ECO:0000256" key="6">
    <source>
        <dbReference type="ARBA" id="ARBA00023043"/>
    </source>
</evidence>
<dbReference type="InterPro" id="IPR002110">
    <property type="entry name" value="Ankyrin_rpt"/>
</dbReference>
<keyword evidence="9" id="KW-0407">Ion channel</keyword>
<feature type="transmembrane region" description="Helical" evidence="12">
    <location>
        <begin position="371"/>
        <end position="391"/>
    </location>
</feature>
<dbReference type="GO" id="GO:0005886">
    <property type="term" value="C:plasma membrane"/>
    <property type="evidence" value="ECO:0007669"/>
    <property type="project" value="TreeGrafter"/>
</dbReference>
<evidence type="ECO:0000256" key="8">
    <source>
        <dbReference type="ARBA" id="ARBA00023136"/>
    </source>
</evidence>
<dbReference type="Pfam" id="PF08344">
    <property type="entry name" value="TRP_2"/>
    <property type="match status" value="1"/>
</dbReference>
<dbReference type="SMART" id="SM01420">
    <property type="entry name" value="TRP_2"/>
    <property type="match status" value="1"/>
</dbReference>
<dbReference type="SMART" id="SM00248">
    <property type="entry name" value="ANK"/>
    <property type="match status" value="3"/>
</dbReference>
<dbReference type="GO" id="GO:0015279">
    <property type="term" value="F:store-operated calcium channel activity"/>
    <property type="evidence" value="ECO:0007669"/>
    <property type="project" value="TreeGrafter"/>
</dbReference>
<dbReference type="Proteomes" id="UP001497497">
    <property type="component" value="Unassembled WGS sequence"/>
</dbReference>